<evidence type="ECO:0000313" key="1">
    <source>
        <dbReference type="EMBL" id="MBA0551675.1"/>
    </source>
</evidence>
<keyword evidence="2" id="KW-1185">Reference proteome</keyword>
<name>A0A7J8LGV6_9ROSI</name>
<dbReference type="Proteomes" id="UP000593572">
    <property type="component" value="Unassembled WGS sequence"/>
</dbReference>
<organism evidence="1 2">
    <name type="scientific">Gossypium lobatum</name>
    <dbReference type="NCBI Taxonomy" id="34289"/>
    <lineage>
        <taxon>Eukaryota</taxon>
        <taxon>Viridiplantae</taxon>
        <taxon>Streptophyta</taxon>
        <taxon>Embryophyta</taxon>
        <taxon>Tracheophyta</taxon>
        <taxon>Spermatophyta</taxon>
        <taxon>Magnoliopsida</taxon>
        <taxon>eudicotyledons</taxon>
        <taxon>Gunneridae</taxon>
        <taxon>Pentapetalae</taxon>
        <taxon>rosids</taxon>
        <taxon>malvids</taxon>
        <taxon>Malvales</taxon>
        <taxon>Malvaceae</taxon>
        <taxon>Malvoideae</taxon>
        <taxon>Gossypium</taxon>
    </lineage>
</organism>
<dbReference type="AlphaFoldDB" id="A0A7J8LGV6"/>
<proteinExistence type="predicted"/>
<feature type="non-terminal residue" evidence="1">
    <location>
        <position position="1"/>
    </location>
</feature>
<dbReference type="EMBL" id="JABEZX010000003">
    <property type="protein sequence ID" value="MBA0551675.1"/>
    <property type="molecule type" value="Genomic_DNA"/>
</dbReference>
<reference evidence="1 2" key="1">
    <citation type="journal article" date="2019" name="Genome Biol. Evol.">
        <title>Insights into the evolution of the New World diploid cottons (Gossypium, subgenus Houzingenia) based on genome sequencing.</title>
        <authorList>
            <person name="Grover C.E."/>
            <person name="Arick M.A. 2nd"/>
            <person name="Thrash A."/>
            <person name="Conover J.L."/>
            <person name="Sanders W.S."/>
            <person name="Peterson D.G."/>
            <person name="Frelichowski J.E."/>
            <person name="Scheffler J.A."/>
            <person name="Scheffler B.E."/>
            <person name="Wendel J.F."/>
        </authorList>
    </citation>
    <scope>NUCLEOTIDE SEQUENCE [LARGE SCALE GENOMIC DNA]</scope>
    <source>
        <strain evidence="1">157</strain>
        <tissue evidence="1">Leaf</tissue>
    </source>
</reference>
<comment type="caution">
    <text evidence="1">The sequence shown here is derived from an EMBL/GenBank/DDBJ whole genome shotgun (WGS) entry which is preliminary data.</text>
</comment>
<protein>
    <submittedName>
        <fullName evidence="1">Uncharacterized protein</fullName>
    </submittedName>
</protein>
<evidence type="ECO:0000313" key="2">
    <source>
        <dbReference type="Proteomes" id="UP000593572"/>
    </source>
</evidence>
<accession>A0A7J8LGV6</accession>
<gene>
    <name evidence="1" type="ORF">Golob_022550</name>
</gene>
<sequence>FNVYGIANEVRASYGGVLRDKERVTRVLFSGSVATNDTDLAEIGGDELGLIVVFNWCANKLMRPWSLQTTFADIERDIDKVGNVVFSMAEKNGNEMTSSLTIASINREEMFKAWW</sequence>